<dbReference type="EMBL" id="BAJS01000028">
    <property type="protein sequence ID" value="GAK37744.1"/>
    <property type="molecule type" value="Genomic_DNA"/>
</dbReference>
<sequence length="189" mass="21619">MPDKMDRTQQPPISELEELDLQKPVRTVLPNGIPLSVINSGEQEVCRIDLVFEAGQLRQNTLLQALFTNRMLREGTTRYTSAEIASKLDYYGAWLELTCSMEHAIVTLYTLNRYCRETLSVLHSMVTEPVFPEKEFATVVDMNLQRLQVNLANVEYLSQRSLLGSLFGENHRTGSLRRRKITAVSRQNT</sequence>
<reference evidence="2 3" key="1">
    <citation type="journal article" date="2015" name="Microbes Environ.">
        <title>Distribution and evolution of nitrogen fixation genes in the phylum bacteroidetes.</title>
        <authorList>
            <person name="Inoue J."/>
            <person name="Oshima K."/>
            <person name="Suda W."/>
            <person name="Sakamoto M."/>
            <person name="Iino T."/>
            <person name="Noda S."/>
            <person name="Hongoh Y."/>
            <person name="Hattori M."/>
            <person name="Ohkuma M."/>
        </authorList>
    </citation>
    <scope>NUCLEOTIDE SEQUENCE [LARGE SCALE GENOMIC DNA]</scope>
    <source>
        <strain evidence="2 3">JCM 15093</strain>
    </source>
</reference>
<keyword evidence="2" id="KW-0378">Hydrolase</keyword>
<dbReference type="eggNOG" id="COG0612">
    <property type="taxonomic scope" value="Bacteria"/>
</dbReference>
<dbReference type="Gene3D" id="3.30.830.10">
    <property type="entry name" value="Metalloenzyme, LuxS/M16 peptidase-like"/>
    <property type="match status" value="1"/>
</dbReference>
<proteinExistence type="predicted"/>
<comment type="caution">
    <text evidence="2">The sequence shown here is derived from an EMBL/GenBank/DDBJ whole genome shotgun (WGS) entry which is preliminary data.</text>
</comment>
<dbReference type="SUPFAM" id="SSF63411">
    <property type="entry name" value="LuxS/MPP-like metallohydrolase"/>
    <property type="match status" value="1"/>
</dbReference>
<feature type="domain" description="Peptidase M16 N-terminal" evidence="1">
    <location>
        <begin position="40"/>
        <end position="155"/>
    </location>
</feature>
<dbReference type="InterPro" id="IPR011765">
    <property type="entry name" value="Pept_M16_N"/>
</dbReference>
<dbReference type="AlphaFoldDB" id="A0A069DBS1"/>
<evidence type="ECO:0000313" key="3">
    <source>
        <dbReference type="Proteomes" id="UP000027601"/>
    </source>
</evidence>
<evidence type="ECO:0000259" key="1">
    <source>
        <dbReference type="Pfam" id="PF00675"/>
    </source>
</evidence>
<name>A0A069DBS1_9BACE</name>
<evidence type="ECO:0000313" key="2">
    <source>
        <dbReference type="EMBL" id="GAK37744.1"/>
    </source>
</evidence>
<organism evidence="2 3">
    <name type="scientific">Bacteroides graminisolvens DSM 19988 = JCM 15093</name>
    <dbReference type="NCBI Taxonomy" id="1121097"/>
    <lineage>
        <taxon>Bacteria</taxon>
        <taxon>Pseudomonadati</taxon>
        <taxon>Bacteroidota</taxon>
        <taxon>Bacteroidia</taxon>
        <taxon>Bacteroidales</taxon>
        <taxon>Bacteroidaceae</taxon>
        <taxon>Bacteroides</taxon>
    </lineage>
</organism>
<protein>
    <submittedName>
        <fullName evidence="2">Zinc protease</fullName>
    </submittedName>
</protein>
<dbReference type="Proteomes" id="UP000027601">
    <property type="component" value="Unassembled WGS sequence"/>
</dbReference>
<dbReference type="GO" id="GO:0046872">
    <property type="term" value="F:metal ion binding"/>
    <property type="evidence" value="ECO:0007669"/>
    <property type="project" value="InterPro"/>
</dbReference>
<dbReference type="GO" id="GO:0008233">
    <property type="term" value="F:peptidase activity"/>
    <property type="evidence" value="ECO:0007669"/>
    <property type="project" value="UniProtKB-KW"/>
</dbReference>
<dbReference type="InterPro" id="IPR011249">
    <property type="entry name" value="Metalloenz_LuxS/M16"/>
</dbReference>
<dbReference type="Pfam" id="PF00675">
    <property type="entry name" value="Peptidase_M16"/>
    <property type="match status" value="1"/>
</dbReference>
<keyword evidence="3" id="KW-1185">Reference proteome</keyword>
<gene>
    <name evidence="2" type="ORF">JCM15093_3017</name>
</gene>
<accession>A0A069DBS1</accession>
<keyword evidence="2" id="KW-0645">Protease</keyword>
<dbReference type="GO" id="GO:0006508">
    <property type="term" value="P:proteolysis"/>
    <property type="evidence" value="ECO:0007669"/>
    <property type="project" value="UniProtKB-KW"/>
</dbReference>